<dbReference type="NCBIfam" id="TIGR01460">
    <property type="entry name" value="HAD-SF-IIA"/>
    <property type="match status" value="1"/>
</dbReference>
<dbReference type="EMBL" id="LMTR01000074">
    <property type="protein sequence ID" value="KWT66006.1"/>
    <property type="molecule type" value="Genomic_DNA"/>
</dbReference>
<dbReference type="Proteomes" id="UP000059074">
    <property type="component" value="Unassembled WGS sequence"/>
</dbReference>
<dbReference type="NCBIfam" id="TIGR01459">
    <property type="entry name" value="HAD-SF-IIA-hyp4"/>
    <property type="match status" value="1"/>
</dbReference>
<dbReference type="RefSeq" id="WP_068463136.1">
    <property type="nucleotide sequence ID" value="NZ_LMTR01000074.1"/>
</dbReference>
<dbReference type="PATRIC" id="fig|121290.4.peg.1464"/>
<dbReference type="AlphaFoldDB" id="A0A109BC37"/>
<dbReference type="OrthoDB" id="9791073at2"/>
<dbReference type="PANTHER" id="PTHR19288:SF90">
    <property type="entry name" value="OS08G0542600 PROTEIN"/>
    <property type="match status" value="1"/>
</dbReference>
<evidence type="ECO:0000313" key="1">
    <source>
        <dbReference type="EMBL" id="KWT66006.1"/>
    </source>
</evidence>
<comment type="caution">
    <text evidence="1">The sequence shown here is derived from an EMBL/GenBank/DDBJ whole genome shotgun (WGS) entry which is preliminary data.</text>
</comment>
<proteinExistence type="predicted"/>
<protein>
    <submittedName>
        <fullName evidence="1">HAD-superfamily hydrolase, subfamily IIA</fullName>
    </submittedName>
</protein>
<dbReference type="Gene3D" id="3.40.50.1000">
    <property type="entry name" value="HAD superfamily/HAD-like"/>
    <property type="match status" value="2"/>
</dbReference>
<dbReference type="GO" id="GO:0016791">
    <property type="term" value="F:phosphatase activity"/>
    <property type="evidence" value="ECO:0007669"/>
    <property type="project" value="TreeGrafter"/>
</dbReference>
<dbReference type="InterPro" id="IPR006357">
    <property type="entry name" value="HAD-SF_hydro_IIA"/>
</dbReference>
<keyword evidence="1" id="KW-0378">Hydrolase</keyword>
<dbReference type="CDD" id="cd07525">
    <property type="entry name" value="HAD_like"/>
    <property type="match status" value="1"/>
</dbReference>
<reference evidence="1 2" key="1">
    <citation type="submission" date="2015-10" db="EMBL/GenBank/DDBJ databases">
        <title>Transcriptomic analysis of a linuron degrading triple-species bacterial consortium.</title>
        <authorList>
            <person name="Albers P."/>
        </authorList>
    </citation>
    <scope>NUCLEOTIDE SEQUENCE [LARGE SCALE GENOMIC DNA]</scope>
    <source>
        <strain evidence="1 2">WDL6</strain>
    </source>
</reference>
<dbReference type="InterPro" id="IPR023214">
    <property type="entry name" value="HAD_sf"/>
</dbReference>
<dbReference type="GO" id="GO:0005737">
    <property type="term" value="C:cytoplasm"/>
    <property type="evidence" value="ECO:0007669"/>
    <property type="project" value="TreeGrafter"/>
</dbReference>
<dbReference type="InterPro" id="IPR006356">
    <property type="entry name" value="HAD-SF_hydro_IIA_hyp3"/>
</dbReference>
<gene>
    <name evidence="1" type="ORF">APY04_2593</name>
</gene>
<name>A0A109BC37_HYPSL</name>
<keyword evidence="2" id="KW-1185">Reference proteome</keyword>
<dbReference type="InterPro" id="IPR036412">
    <property type="entry name" value="HAD-like_sf"/>
</dbReference>
<dbReference type="SUPFAM" id="SSF56784">
    <property type="entry name" value="HAD-like"/>
    <property type="match status" value="1"/>
</dbReference>
<dbReference type="Pfam" id="PF13242">
    <property type="entry name" value="Hydrolase_like"/>
    <property type="match status" value="1"/>
</dbReference>
<organism evidence="1 2">
    <name type="scientific">Hyphomicrobium sulfonivorans</name>
    <dbReference type="NCBI Taxonomy" id="121290"/>
    <lineage>
        <taxon>Bacteria</taxon>
        <taxon>Pseudomonadati</taxon>
        <taxon>Pseudomonadota</taxon>
        <taxon>Alphaproteobacteria</taxon>
        <taxon>Hyphomicrobiales</taxon>
        <taxon>Hyphomicrobiaceae</taxon>
        <taxon>Hyphomicrobium</taxon>
    </lineage>
</organism>
<dbReference type="Pfam" id="PF13344">
    <property type="entry name" value="Hydrolase_6"/>
    <property type="match status" value="1"/>
</dbReference>
<dbReference type="STRING" id="121290.APY04_2593"/>
<evidence type="ECO:0000313" key="2">
    <source>
        <dbReference type="Proteomes" id="UP000059074"/>
    </source>
</evidence>
<accession>A0A109BC37</accession>
<sequence>MTQNLIAPPILAHAGALLSNYDVIFCDVWGVLHDGLKAFPTTCDALQRFRNNGGTVVLVSNAPVPGPRVSAMLESRAVPDDTWDDIVSSGELALQHADAMGYRTIYCIGPTQRDAATFLRVKAARTDFDDAEAILCTGLNDDMTETADDYRPLLEKALARKLPFICANPDLVVDVGGKQFLCAGAIADLYERMGGEVFWAGKPFANAYEAAHASANKLRGAEVPKSRIVAVGDSLRTDLKGAEAYGIDAIFVASGIHREETMGATSLSEAKLQSLFAPPAPQPIAVMEKLVW</sequence>
<dbReference type="PANTHER" id="PTHR19288">
    <property type="entry name" value="4-NITROPHENYLPHOSPHATASE-RELATED"/>
    <property type="match status" value="1"/>
</dbReference>